<keyword evidence="2" id="KW-1185">Reference proteome</keyword>
<gene>
    <name evidence="1" type="ORF">MF646_20330</name>
</gene>
<organism evidence="1 2">
    <name type="scientific">Halalkalibacter alkaliphilus</name>
    <dbReference type="NCBI Taxonomy" id="2917993"/>
    <lineage>
        <taxon>Bacteria</taxon>
        <taxon>Bacillati</taxon>
        <taxon>Bacillota</taxon>
        <taxon>Bacilli</taxon>
        <taxon>Bacillales</taxon>
        <taxon>Bacillaceae</taxon>
        <taxon>Halalkalibacter</taxon>
    </lineage>
</organism>
<dbReference type="SUPFAM" id="SSF56059">
    <property type="entry name" value="Glutathione synthetase ATP-binding domain-like"/>
    <property type="match status" value="1"/>
</dbReference>
<dbReference type="Pfam" id="PF14398">
    <property type="entry name" value="ATPgrasp_YheCD"/>
    <property type="match status" value="1"/>
</dbReference>
<dbReference type="RefSeq" id="WP_250098330.1">
    <property type="nucleotide sequence ID" value="NZ_JAKRYL010000029.1"/>
</dbReference>
<accession>A0A9X2CW92</accession>
<proteinExistence type="predicted"/>
<evidence type="ECO:0000313" key="2">
    <source>
        <dbReference type="Proteomes" id="UP001139150"/>
    </source>
</evidence>
<comment type="caution">
    <text evidence="1">The sequence shown here is derived from an EMBL/GenBank/DDBJ whole genome shotgun (WGS) entry which is preliminary data.</text>
</comment>
<dbReference type="Gene3D" id="3.30.470.20">
    <property type="entry name" value="ATP-grasp fold, B domain"/>
    <property type="match status" value="1"/>
</dbReference>
<dbReference type="InterPro" id="IPR013815">
    <property type="entry name" value="ATP_grasp_subdomain_1"/>
</dbReference>
<evidence type="ECO:0000313" key="1">
    <source>
        <dbReference type="EMBL" id="MCL7749472.1"/>
    </source>
</evidence>
<protein>
    <submittedName>
        <fullName evidence="1">YheC/YheD family protein</fullName>
    </submittedName>
</protein>
<dbReference type="Gene3D" id="3.30.1490.20">
    <property type="entry name" value="ATP-grasp fold, A domain"/>
    <property type="match status" value="1"/>
</dbReference>
<dbReference type="InterPro" id="IPR026838">
    <property type="entry name" value="YheC/D"/>
</dbReference>
<sequence length="248" mass="28606">MADLIGKNKYVRYLLLKESERLIPHLPETIRFSEKGLWNMLSKYKNVILKPVVGQRGKGIIKVSSKDSEAYEIHSELEKTLITGKNETYEYLLTKIGDQPYMIQYRIALAEINACPIDLRVMVQRKTTEDPWKVTGKAVKVAGSGYIVTNNERSNGTILSVEEAMQKLSINKRTKRRIIKKINQVTIHAAEVLTQSMPDHRVFGFDIGIDNSNHIWIIEANRSPMVAHFKKLKDQTQYERIMRYKKGE</sequence>
<dbReference type="EMBL" id="JAKRYL010000029">
    <property type="protein sequence ID" value="MCL7749472.1"/>
    <property type="molecule type" value="Genomic_DNA"/>
</dbReference>
<reference evidence="1" key="1">
    <citation type="submission" date="2022-02" db="EMBL/GenBank/DDBJ databases">
        <title>Halalkalibacter sp. nov. isolated from Lonar Lake, India.</title>
        <authorList>
            <person name="Joshi A."/>
            <person name="Thite S."/>
            <person name="Lodha T."/>
        </authorList>
    </citation>
    <scope>NUCLEOTIDE SEQUENCE</scope>
    <source>
        <strain evidence="1">MEB205</strain>
    </source>
</reference>
<dbReference type="AlphaFoldDB" id="A0A9X2CW92"/>
<dbReference type="GO" id="GO:0005524">
    <property type="term" value="F:ATP binding"/>
    <property type="evidence" value="ECO:0007669"/>
    <property type="project" value="InterPro"/>
</dbReference>
<name>A0A9X2CW92_9BACI</name>
<dbReference type="Proteomes" id="UP001139150">
    <property type="component" value="Unassembled WGS sequence"/>
</dbReference>